<evidence type="ECO:0000256" key="13">
    <source>
        <dbReference type="SAM" id="MobiDB-lite"/>
    </source>
</evidence>
<keyword evidence="5 12" id="KW-1003">Cell membrane</keyword>
<evidence type="ECO:0000256" key="9">
    <source>
        <dbReference type="ARBA" id="ARBA00023010"/>
    </source>
</evidence>
<comment type="subcellular location">
    <subcellularLocation>
        <location evidence="1 12">Cell membrane</location>
        <topology evidence="1 12">Multi-pass membrane protein</topology>
    </subcellularLocation>
</comment>
<evidence type="ECO:0000256" key="6">
    <source>
        <dbReference type="ARBA" id="ARBA00022692"/>
    </source>
</evidence>
<dbReference type="NCBIfam" id="TIGR00810">
    <property type="entry name" value="secG"/>
    <property type="match status" value="1"/>
</dbReference>
<reference evidence="14 15" key="1">
    <citation type="submission" date="2024-01" db="EMBL/GenBank/DDBJ databases">
        <title>New evidence supports the origin of RcGTA from prophage.</title>
        <authorList>
            <person name="Xu Y."/>
            <person name="Liu B."/>
            <person name="Chen F."/>
        </authorList>
    </citation>
    <scope>NUCLEOTIDE SEQUENCE [LARGE SCALE GENOMIC DNA]</scope>
    <source>
        <strain evidence="14 15">CBW1107-2</strain>
    </source>
</reference>
<feature type="transmembrane region" description="Helical" evidence="12">
    <location>
        <begin position="51"/>
        <end position="73"/>
    </location>
</feature>
<evidence type="ECO:0000313" key="14">
    <source>
        <dbReference type="EMBL" id="MEX4008006.1"/>
    </source>
</evidence>
<dbReference type="RefSeq" id="WP_368803070.1">
    <property type="nucleotide sequence ID" value="NZ_CBDDTD010000001.1"/>
</dbReference>
<comment type="caution">
    <text evidence="14">The sequence shown here is derived from an EMBL/GenBank/DDBJ whole genome shotgun (WGS) entry which is preliminary data.</text>
</comment>
<organism evidence="14 15">
    <name type="scientific">Neoaquamicrobium sediminum</name>
    <dbReference type="NCBI Taxonomy" id="1849104"/>
    <lineage>
        <taxon>Bacteria</taxon>
        <taxon>Pseudomonadati</taxon>
        <taxon>Pseudomonadota</taxon>
        <taxon>Alphaproteobacteria</taxon>
        <taxon>Hyphomicrobiales</taxon>
        <taxon>Phyllobacteriaceae</taxon>
        <taxon>Neoaquamicrobium</taxon>
    </lineage>
</organism>
<dbReference type="Proteomes" id="UP001559025">
    <property type="component" value="Unassembled WGS sequence"/>
</dbReference>
<dbReference type="PRINTS" id="PR01651">
    <property type="entry name" value="SECGEXPORT"/>
</dbReference>
<sequence length="123" mass="12475">MQTVLIVIHLMVVLALVGVVLLQRSEGGGLGIGGGSGFMTARGAANTLTRATAMLATAFFATSLALSLLARYGDQPTDIFDRMPTTQQGAPSGEGGVLDQLGGEDTPPAQAPEPAQPQVPSGQ</sequence>
<evidence type="ECO:0000256" key="8">
    <source>
        <dbReference type="ARBA" id="ARBA00022989"/>
    </source>
</evidence>
<evidence type="ECO:0000313" key="15">
    <source>
        <dbReference type="Proteomes" id="UP001559025"/>
    </source>
</evidence>
<keyword evidence="9 12" id="KW-0811">Translocation</keyword>
<accession>A0ABV3WUQ3</accession>
<keyword evidence="4 12" id="KW-0813">Transport</keyword>
<evidence type="ECO:0000256" key="1">
    <source>
        <dbReference type="ARBA" id="ARBA00004651"/>
    </source>
</evidence>
<evidence type="ECO:0000256" key="7">
    <source>
        <dbReference type="ARBA" id="ARBA00022927"/>
    </source>
</evidence>
<keyword evidence="7 12" id="KW-0653">Protein transport</keyword>
<feature type="region of interest" description="Disordered" evidence="13">
    <location>
        <begin position="77"/>
        <end position="123"/>
    </location>
</feature>
<evidence type="ECO:0000256" key="5">
    <source>
        <dbReference type="ARBA" id="ARBA00022475"/>
    </source>
</evidence>
<dbReference type="PANTHER" id="PTHR34182">
    <property type="entry name" value="PROTEIN-EXPORT MEMBRANE PROTEIN SECG"/>
    <property type="match status" value="1"/>
</dbReference>
<dbReference type="EMBL" id="JAZHFV010000003">
    <property type="protein sequence ID" value="MEX4008006.1"/>
    <property type="molecule type" value="Genomic_DNA"/>
</dbReference>
<evidence type="ECO:0000256" key="11">
    <source>
        <dbReference type="ARBA" id="ARBA00025182"/>
    </source>
</evidence>
<dbReference type="InterPro" id="IPR004692">
    <property type="entry name" value="SecG"/>
</dbReference>
<evidence type="ECO:0000256" key="2">
    <source>
        <dbReference type="ARBA" id="ARBA00008445"/>
    </source>
</evidence>
<name>A0ABV3WUQ3_9HYPH</name>
<comment type="caution">
    <text evidence="12">Lacks conserved residue(s) required for the propagation of feature annotation.</text>
</comment>
<protein>
    <recommendedName>
        <fullName evidence="3 12">Protein-export membrane protein SecG</fullName>
    </recommendedName>
</protein>
<comment type="similarity">
    <text evidence="2 12">Belongs to the SecG family.</text>
</comment>
<dbReference type="Pfam" id="PF03840">
    <property type="entry name" value="SecG"/>
    <property type="match status" value="1"/>
</dbReference>
<dbReference type="PANTHER" id="PTHR34182:SF1">
    <property type="entry name" value="PROTEIN-EXPORT MEMBRANE PROTEIN SECG"/>
    <property type="match status" value="1"/>
</dbReference>
<keyword evidence="6 12" id="KW-0812">Transmembrane</keyword>
<gene>
    <name evidence="14" type="primary">secG</name>
    <name evidence="14" type="ORF">V1479_11870</name>
</gene>
<evidence type="ECO:0000256" key="10">
    <source>
        <dbReference type="ARBA" id="ARBA00023136"/>
    </source>
</evidence>
<evidence type="ECO:0000256" key="12">
    <source>
        <dbReference type="RuleBase" id="RU365087"/>
    </source>
</evidence>
<evidence type="ECO:0000256" key="4">
    <source>
        <dbReference type="ARBA" id="ARBA00022448"/>
    </source>
</evidence>
<comment type="function">
    <text evidence="11 12">Involved in protein export. Participates in an early event of protein translocation.</text>
</comment>
<keyword evidence="15" id="KW-1185">Reference proteome</keyword>
<keyword evidence="10 12" id="KW-0472">Membrane</keyword>
<evidence type="ECO:0000256" key="3">
    <source>
        <dbReference type="ARBA" id="ARBA00017876"/>
    </source>
</evidence>
<proteinExistence type="inferred from homology"/>
<keyword evidence="8 12" id="KW-1133">Transmembrane helix</keyword>